<accession>A0A4Y2KP03</accession>
<organism evidence="2 3">
    <name type="scientific">Araneus ventricosus</name>
    <name type="common">Orbweaver spider</name>
    <name type="synonym">Epeira ventricosa</name>
    <dbReference type="NCBI Taxonomy" id="182803"/>
    <lineage>
        <taxon>Eukaryota</taxon>
        <taxon>Metazoa</taxon>
        <taxon>Ecdysozoa</taxon>
        <taxon>Arthropoda</taxon>
        <taxon>Chelicerata</taxon>
        <taxon>Arachnida</taxon>
        <taxon>Araneae</taxon>
        <taxon>Araneomorphae</taxon>
        <taxon>Entelegynae</taxon>
        <taxon>Araneoidea</taxon>
        <taxon>Araneidae</taxon>
        <taxon>Araneus</taxon>
    </lineage>
</organism>
<comment type="caution">
    <text evidence="2">The sequence shown here is derived from an EMBL/GenBank/DDBJ whole genome shotgun (WGS) entry which is preliminary data.</text>
</comment>
<gene>
    <name evidence="2" type="ORF">AVEN_132945_1</name>
</gene>
<name>A0A4Y2KP03_ARAVE</name>
<feature type="region of interest" description="Disordered" evidence="1">
    <location>
        <begin position="55"/>
        <end position="92"/>
    </location>
</feature>
<reference evidence="2 3" key="1">
    <citation type="journal article" date="2019" name="Sci. Rep.">
        <title>Orb-weaving spider Araneus ventricosus genome elucidates the spidroin gene catalogue.</title>
        <authorList>
            <person name="Kono N."/>
            <person name="Nakamura H."/>
            <person name="Ohtoshi R."/>
            <person name="Moran D.A.P."/>
            <person name="Shinohara A."/>
            <person name="Yoshida Y."/>
            <person name="Fujiwara M."/>
            <person name="Mori M."/>
            <person name="Tomita M."/>
            <person name="Arakawa K."/>
        </authorList>
    </citation>
    <scope>NUCLEOTIDE SEQUENCE [LARGE SCALE GENOMIC DNA]</scope>
</reference>
<dbReference type="AlphaFoldDB" id="A0A4Y2KP03"/>
<evidence type="ECO:0000256" key="1">
    <source>
        <dbReference type="SAM" id="MobiDB-lite"/>
    </source>
</evidence>
<keyword evidence="3" id="KW-1185">Reference proteome</keyword>
<sequence>MQQPPVLQGYDPSSELAPKSHTTIIVPSGWRESAYLYGELAVPPPPMGTLRKYVSPSSMGPLTRQHHHHCCTPSGKEDRGGLVVGSRPTRFH</sequence>
<proteinExistence type="predicted"/>
<dbReference type="Proteomes" id="UP000499080">
    <property type="component" value="Unassembled WGS sequence"/>
</dbReference>
<evidence type="ECO:0000313" key="2">
    <source>
        <dbReference type="EMBL" id="GBN03892.1"/>
    </source>
</evidence>
<evidence type="ECO:0000313" key="3">
    <source>
        <dbReference type="Proteomes" id="UP000499080"/>
    </source>
</evidence>
<dbReference type="EMBL" id="BGPR01004837">
    <property type="protein sequence ID" value="GBN03892.1"/>
    <property type="molecule type" value="Genomic_DNA"/>
</dbReference>
<protein>
    <submittedName>
        <fullName evidence="2">Uncharacterized protein</fullName>
    </submittedName>
</protein>